<feature type="domain" description="DUF58" evidence="1">
    <location>
        <begin position="184"/>
        <end position="269"/>
    </location>
</feature>
<dbReference type="EMBL" id="JAGGLL010000012">
    <property type="protein sequence ID" value="MBP2021990.1"/>
    <property type="molecule type" value="Genomic_DNA"/>
</dbReference>
<evidence type="ECO:0000259" key="1">
    <source>
        <dbReference type="Pfam" id="PF01882"/>
    </source>
</evidence>
<protein>
    <submittedName>
        <fullName evidence="2">Uncharacterized protein (DUF58 family)</fullName>
    </submittedName>
</protein>
<dbReference type="PANTHER" id="PTHR34351:SF2">
    <property type="entry name" value="DUF58 DOMAIN-CONTAINING PROTEIN"/>
    <property type="match status" value="1"/>
</dbReference>
<reference evidence="2 3" key="1">
    <citation type="submission" date="2021-03" db="EMBL/GenBank/DDBJ databases">
        <title>Genomic Encyclopedia of Type Strains, Phase IV (KMG-IV): sequencing the most valuable type-strain genomes for metagenomic binning, comparative biology and taxonomic classification.</title>
        <authorList>
            <person name="Goeker M."/>
        </authorList>
    </citation>
    <scope>NUCLEOTIDE SEQUENCE [LARGE SCALE GENOMIC DNA]</scope>
    <source>
        <strain evidence="2 3">DSM 28650</strain>
    </source>
</reference>
<accession>A0ABS4K407</accession>
<dbReference type="RefSeq" id="WP_021282168.1">
    <property type="nucleotide sequence ID" value="NZ_JAGGLL010000012.1"/>
</dbReference>
<dbReference type="Proteomes" id="UP001519308">
    <property type="component" value="Unassembled WGS sequence"/>
</dbReference>
<keyword evidence="3" id="KW-1185">Reference proteome</keyword>
<organism evidence="2 3">
    <name type="scientific">Clostridium punense</name>
    <dbReference type="NCBI Taxonomy" id="1054297"/>
    <lineage>
        <taxon>Bacteria</taxon>
        <taxon>Bacillati</taxon>
        <taxon>Bacillota</taxon>
        <taxon>Clostridia</taxon>
        <taxon>Eubacteriales</taxon>
        <taxon>Clostridiaceae</taxon>
        <taxon>Clostridium</taxon>
    </lineage>
</organism>
<proteinExistence type="predicted"/>
<name>A0ABS4K407_9CLOT</name>
<sequence length="375" mass="43627">MLLKYLFFIFLVALLVIFADFTRRKGFDNLKIYRTIENNRIVEGETFEMTMVLENNKRLPLFFLAIEEKIPSGLKYGTEATIFKEGNDIWHVSKYSVKWHERKKRIYTLVGAQRGAYLIKNMRINLGDIFGFSASTKEKEDYIEILVYPKIHGINKYEFDITNFQGEDAVRRWVHKDPLFIKGIREYNVEDRMKDIHWKSSLKMNKLMVKDYDYTSERELVIILNIQCGDPYWTNIQNDAIDSGARIAASLAAKALKEGIPTGLWTNAQLVTFDTKAPNEIQPAMNNFSSIMEMCARVDLAIKCDFNEYLTSRLQYFNPNCTYVIISPYFNEKDINVITKIRRNGYRLKLIDVSLKSNLPSIDGVEKIVYKGGVK</sequence>
<dbReference type="PANTHER" id="PTHR34351">
    <property type="entry name" value="SLR1927 PROTEIN-RELATED"/>
    <property type="match status" value="1"/>
</dbReference>
<comment type="caution">
    <text evidence="2">The sequence shown here is derived from an EMBL/GenBank/DDBJ whole genome shotgun (WGS) entry which is preliminary data.</text>
</comment>
<dbReference type="Pfam" id="PF01882">
    <property type="entry name" value="DUF58"/>
    <property type="match status" value="1"/>
</dbReference>
<evidence type="ECO:0000313" key="3">
    <source>
        <dbReference type="Proteomes" id="UP001519308"/>
    </source>
</evidence>
<evidence type="ECO:0000313" key="2">
    <source>
        <dbReference type="EMBL" id="MBP2021990.1"/>
    </source>
</evidence>
<dbReference type="InterPro" id="IPR002881">
    <property type="entry name" value="DUF58"/>
</dbReference>
<gene>
    <name evidence="2" type="ORF">J2Z44_001791</name>
</gene>